<sequence>MKITIDYDSCWRNSFLSGSNNEALPKNGREFLGSMTSLKKEGNFKVCENTLDTVMGLLNRLIGDQRKLYQARNKMYESSYYFENLENKITFVDKSLLTNEMTFIRNMNGSTDQNSFTGMIKVTDPVFSSDYSEAFWGVLSLDVSKLCDFIVDETTIYEKIQLDPISIISRLEFLNKEKPHENEGVVASAVNTLKSTFPDVDYFNKKGQVMLISLYCSALYLQLVRLEEKYDMSSAKTKAGGISGISKRGFTKKDFMDRFTTGPKKTIWGNPFIKKEKIKGQGEVTSMMTKASGQLEIIIDVERDKGLEIKKLIENAGVSSFYLGKKGLAYVSNIRV</sequence>
<dbReference type="RefSeq" id="WP_111605507.1">
    <property type="nucleotide sequence ID" value="NZ_BMLJ01000001.1"/>
</dbReference>
<dbReference type="AlphaFoldDB" id="A0A7H1J3M1"/>
<keyword evidence="3" id="KW-1185">Reference proteome</keyword>
<dbReference type="Proteomes" id="UP000516370">
    <property type="component" value="Chromosome"/>
</dbReference>
<reference evidence="2 3" key="1">
    <citation type="submission" date="2020-09" db="EMBL/GenBank/DDBJ databases">
        <title>Complete genome sequence of an Arctic sea ice bacterium Marinomonas arctica BSI20414.</title>
        <authorList>
            <person name="Liao L."/>
            <person name="Chen B."/>
        </authorList>
    </citation>
    <scope>NUCLEOTIDE SEQUENCE [LARGE SCALE GENOMIC DNA]</scope>
    <source>
        <strain evidence="2 3">BSI20414</strain>
    </source>
</reference>
<evidence type="ECO:0000259" key="1">
    <source>
        <dbReference type="Pfam" id="PF20158"/>
    </source>
</evidence>
<dbReference type="OrthoDB" id="8549952at2"/>
<dbReference type="Pfam" id="PF20158">
    <property type="entry name" value="Cas5fv_helical"/>
    <property type="match status" value="1"/>
</dbReference>
<dbReference type="KEGG" id="mard:IBG28_15520"/>
<organism evidence="2 3">
    <name type="scientific">Marinomonas arctica</name>
    <dbReference type="NCBI Taxonomy" id="383750"/>
    <lineage>
        <taxon>Bacteria</taxon>
        <taxon>Pseudomonadati</taxon>
        <taxon>Pseudomonadota</taxon>
        <taxon>Gammaproteobacteria</taxon>
        <taxon>Oceanospirillales</taxon>
        <taxon>Oceanospirillaceae</taxon>
        <taxon>Marinomonas</taxon>
    </lineage>
</organism>
<protein>
    <recommendedName>
        <fullName evidence="1">Cas5fv helical domain-containing protein</fullName>
    </recommendedName>
</protein>
<name>A0A7H1J3M1_9GAMM</name>
<evidence type="ECO:0000313" key="2">
    <source>
        <dbReference type="EMBL" id="QNT05087.1"/>
    </source>
</evidence>
<dbReference type="InterPro" id="IPR047583">
    <property type="entry name" value="Cas5fv"/>
</dbReference>
<dbReference type="InterPro" id="IPR045374">
    <property type="entry name" value="Cas5fv_helical"/>
</dbReference>
<accession>A0A7H1J3M1</accession>
<evidence type="ECO:0000313" key="3">
    <source>
        <dbReference type="Proteomes" id="UP000516370"/>
    </source>
</evidence>
<proteinExistence type="predicted"/>
<feature type="domain" description="Cas5fv helical" evidence="1">
    <location>
        <begin position="110"/>
        <end position="266"/>
    </location>
</feature>
<dbReference type="CDD" id="cd21143">
    <property type="entry name" value="Cas5fv"/>
    <property type="match status" value="1"/>
</dbReference>
<dbReference type="EMBL" id="CP061081">
    <property type="protein sequence ID" value="QNT05087.1"/>
    <property type="molecule type" value="Genomic_DNA"/>
</dbReference>
<gene>
    <name evidence="2" type="ORF">IBG28_15520</name>
</gene>